<evidence type="ECO:0000256" key="1">
    <source>
        <dbReference type="SAM" id="MobiDB-lite"/>
    </source>
</evidence>
<reference evidence="3 4" key="1">
    <citation type="journal article" date="2021" name="MBio">
        <title>A New Model Trypanosomatid, Novymonas esmeraldas: Genomic Perception of Its 'Candidatus Pandoraea novymonadis' Endosymbiont.</title>
        <authorList>
            <person name="Zakharova A."/>
            <person name="Saura A."/>
            <person name="Butenko A."/>
            <person name="Podesvova L."/>
            <person name="Warmusova S."/>
            <person name="Kostygov A.Y."/>
            <person name="Nenarokova A."/>
            <person name="Lukes J."/>
            <person name="Opperdoes F.R."/>
            <person name="Yurchenko V."/>
        </authorList>
    </citation>
    <scope>NUCLEOTIDE SEQUENCE [LARGE SCALE GENOMIC DNA]</scope>
    <source>
        <strain evidence="3 4">E262AT.01</strain>
    </source>
</reference>
<dbReference type="PANTHER" id="PTHR13379:SF0">
    <property type="entry name" value="UPF0415 PROTEIN C7ORF25"/>
    <property type="match status" value="1"/>
</dbReference>
<dbReference type="Proteomes" id="UP001430356">
    <property type="component" value="Unassembled WGS sequence"/>
</dbReference>
<feature type="compositionally biased region" description="Pro residues" evidence="1">
    <location>
        <begin position="681"/>
        <end position="691"/>
    </location>
</feature>
<dbReference type="Pfam" id="PF07000">
    <property type="entry name" value="DUF1308"/>
    <property type="match status" value="1"/>
</dbReference>
<protein>
    <recommendedName>
        <fullName evidence="2">DUF1308 domain-containing protein</fullName>
    </recommendedName>
</protein>
<evidence type="ECO:0000313" key="3">
    <source>
        <dbReference type="EMBL" id="KAK7200421.1"/>
    </source>
</evidence>
<comment type="caution">
    <text evidence="3">The sequence shown here is derived from an EMBL/GenBank/DDBJ whole genome shotgun (WGS) entry which is preliminary data.</text>
</comment>
<dbReference type="AlphaFoldDB" id="A0AAW0F448"/>
<feature type="region of interest" description="Disordered" evidence="1">
    <location>
        <begin position="100"/>
        <end position="128"/>
    </location>
</feature>
<evidence type="ECO:0000313" key="4">
    <source>
        <dbReference type="Proteomes" id="UP001430356"/>
    </source>
</evidence>
<feature type="compositionally biased region" description="Low complexity" evidence="1">
    <location>
        <begin position="585"/>
        <end position="598"/>
    </location>
</feature>
<evidence type="ECO:0000259" key="2">
    <source>
        <dbReference type="Pfam" id="PF07000"/>
    </source>
</evidence>
<proteinExistence type="predicted"/>
<feature type="region of interest" description="Disordered" evidence="1">
    <location>
        <begin position="668"/>
        <end position="691"/>
    </location>
</feature>
<sequence length="691" mass="72604">MDQLYEAAPIPVSDDEDGDGRVDEGSGLDVSAHSSGASSRSTSSADTTRADRAEADDDASRDADPHRHAFTTASSPSALYTFLLQLQRTAEELHTRLERVQAAESSPVASPCPTAAASRDERPGASCRTAGYQGAAKLRSRLRTELENIRRAVEGLGAAGCAGAVDSLDLPPAILEAAVACAQCNSMAHFDAVLTCLEREPHVTGVYVPVGGHSAKDARVDVDVVSCGGRRWIKVKTTTSRSLAIEAAVLAMNGTTAFTDALLALVARSKETFPPHRHAVQVAVVLLHPPPPALATFLATHGIAWASLAARRSAAAPPLATHCPQPPAAAAVAAGEWLPPLSPAPTLVCLDTTALVALCSQSCYVDGLSRETRIERLAPFHVLQMQQRKEVEECHAIVEVIEPALRSHTTWHTAEELEQLLRHSLLRECTTGDVAPATAAVAAAAGSSSSSTSHHRSSHLPPRLITPASLDWLGPLGRSASARIVDASGAASHPSVGVEAVDESRLLVECDEQMTAAAAATAPSVAPALLRPNWIVADVSYEEFKWVLETIAGPQEVARASRLLRLVCVVDTSFLREHMGGAGARGPSAAAATASATVTPPPPSPPLFTSVERLVLSGKVSLRNKLVFGLADAVDAVVVTANEQLCHAAREQGVHVEVCLHPSRSLTEQKMHGLRRRHGPRGPPPVVVPPA</sequence>
<feature type="domain" description="DUF1308" evidence="2">
    <location>
        <begin position="611"/>
        <end position="671"/>
    </location>
</feature>
<name>A0AAW0F448_9TRYP</name>
<dbReference type="EMBL" id="JAECZO010000005">
    <property type="protein sequence ID" value="KAK7200421.1"/>
    <property type="molecule type" value="Genomic_DNA"/>
</dbReference>
<dbReference type="InterPro" id="IPR010733">
    <property type="entry name" value="DUF1308"/>
</dbReference>
<keyword evidence="4" id="KW-1185">Reference proteome</keyword>
<feature type="region of interest" description="Disordered" evidence="1">
    <location>
        <begin position="581"/>
        <end position="604"/>
    </location>
</feature>
<accession>A0AAW0F448</accession>
<dbReference type="PANTHER" id="PTHR13379">
    <property type="entry name" value="UNCHARACTERIZED DUF1308"/>
    <property type="match status" value="1"/>
</dbReference>
<feature type="compositionally biased region" description="Basic and acidic residues" evidence="1">
    <location>
        <begin position="48"/>
        <end position="67"/>
    </location>
</feature>
<organism evidence="3 4">
    <name type="scientific">Novymonas esmeraldas</name>
    <dbReference type="NCBI Taxonomy" id="1808958"/>
    <lineage>
        <taxon>Eukaryota</taxon>
        <taxon>Discoba</taxon>
        <taxon>Euglenozoa</taxon>
        <taxon>Kinetoplastea</taxon>
        <taxon>Metakinetoplastina</taxon>
        <taxon>Trypanosomatida</taxon>
        <taxon>Trypanosomatidae</taxon>
        <taxon>Novymonas</taxon>
    </lineage>
</organism>
<feature type="region of interest" description="Disordered" evidence="1">
    <location>
        <begin position="1"/>
        <end position="72"/>
    </location>
</feature>
<gene>
    <name evidence="3" type="ORF">NESM_000096400</name>
</gene>
<feature type="compositionally biased region" description="Low complexity" evidence="1">
    <location>
        <begin position="25"/>
        <end position="47"/>
    </location>
</feature>